<protein>
    <submittedName>
        <fullName evidence="4">Pleckstrin y domain-containing family A member 7</fullName>
    </submittedName>
</protein>
<evidence type="ECO:0000256" key="2">
    <source>
        <dbReference type="SAM" id="MobiDB-lite"/>
    </source>
</evidence>
<accession>A0AAV4NJT4</accession>
<dbReference type="Proteomes" id="UP001054945">
    <property type="component" value="Unassembled WGS sequence"/>
</dbReference>
<feature type="region of interest" description="Disordered" evidence="2">
    <location>
        <begin position="1"/>
        <end position="43"/>
    </location>
</feature>
<feature type="coiled-coil region" evidence="1">
    <location>
        <begin position="730"/>
        <end position="757"/>
    </location>
</feature>
<organism evidence="4 5">
    <name type="scientific">Caerostris extrusa</name>
    <name type="common">Bark spider</name>
    <name type="synonym">Caerostris bankana</name>
    <dbReference type="NCBI Taxonomy" id="172846"/>
    <lineage>
        <taxon>Eukaryota</taxon>
        <taxon>Metazoa</taxon>
        <taxon>Ecdysozoa</taxon>
        <taxon>Arthropoda</taxon>
        <taxon>Chelicerata</taxon>
        <taxon>Arachnida</taxon>
        <taxon>Araneae</taxon>
        <taxon>Araneomorphae</taxon>
        <taxon>Entelegynae</taxon>
        <taxon>Araneoidea</taxon>
        <taxon>Araneidae</taxon>
        <taxon>Caerostris</taxon>
    </lineage>
</organism>
<feature type="compositionally biased region" description="Low complexity" evidence="2">
    <location>
        <begin position="318"/>
        <end position="329"/>
    </location>
</feature>
<name>A0AAV4NJT4_CAEEX</name>
<feature type="region of interest" description="Disordered" evidence="2">
    <location>
        <begin position="59"/>
        <end position="78"/>
    </location>
</feature>
<gene>
    <name evidence="4" type="primary">plekha7</name>
    <name evidence="4" type="ORF">CEXT_671271</name>
</gene>
<feature type="region of interest" description="Disordered" evidence="2">
    <location>
        <begin position="643"/>
        <end position="680"/>
    </location>
</feature>
<keyword evidence="1" id="KW-0175">Coiled coil</keyword>
<evidence type="ECO:0000256" key="1">
    <source>
        <dbReference type="SAM" id="Coils"/>
    </source>
</evidence>
<dbReference type="InterPro" id="IPR057971">
    <property type="entry name" value="PKHA4-7_TBCA"/>
</dbReference>
<feature type="compositionally biased region" description="Polar residues" evidence="2">
    <location>
        <begin position="646"/>
        <end position="657"/>
    </location>
</feature>
<feature type="coiled-coil region" evidence="1">
    <location>
        <begin position="899"/>
        <end position="943"/>
    </location>
</feature>
<feature type="region of interest" description="Disordered" evidence="2">
    <location>
        <begin position="263"/>
        <end position="351"/>
    </location>
</feature>
<sequence>MSSLSCSNVTSVGRSNECKERDSYHKSDRHIPPRSSLHHYEQANLSVSVPDLLKLKEMKDSDASDADDEASRDFDTVGSLPLPSYQSPILNQFCNSNDSVSQIRNLHTSLDSDIISFNSNDNENKSHHMFPFDSTSNDTSCHIKSSKSEIKPLPSYEALYNVSTYSQSEPNAQTASKEDSQEKFRVQKLRIYTKGKKPEAPKIFPVPFSLEESEICKILERKDSTKSLKAEDSAPSRVHNLQSSLSVDSDSFSENIAYASREEIDPKSNISPKALPHSYRPDVVPSVQVDERVPNEKYSPSKSPNSAPYYYSDLYSDKTSPPKSTSTLLNNVKSRSPSYSSKGDIGRKVNKIDPKTPAAEEKDVLNEKYWENEGAKINLKCSIDILESSKSKYLDAEKNKYEAGHTLEKTRSNSTMSYFKHRSSTPELTTCQYQSDEPVYENIVFQPKSTLQKRLSQSLEGLAKAPKVMEDISNNQEDMPGNPVYENIDFYSIDRHKVSEILQAEKLENPPQSPGVSGQNSNKVMSHNMPAIAERQFCTAVYSRNEVEQCNDNLNSNDNEDFLDQNVLRRVSEQHFFGKNFKPQYLPQHQNLSEENNNSLLNYSSFHKLSRGNTLNINEVKDCQNSLQGSLISKLCDDQKNRMYESDSTSGATSSWDEASLDSDSRHHITSAKISSTEIPRGSSEIHFKEPNHLKKLVQQSEGLMCKGKRLSVSAGDLLGKTHEELVLLLIQLRRNQSKILRAKEKLELQMENLQEYLHLPKTEKTSKKQIQLLEKQHEVTQPLVTLVDNMVKLGSLYGSSNRRSFSLPLLDTSQEDIASPTNGPLSPDCVGESNILSKLLAEESTFQKRISEIYSLDKGLRHETNSISSLHQDKEMLEYTLNGMHNKILDHQDRPNELQKLKKQQKMIEKELKDSQHNRADIEAELSRVQNVLDELANHRHEINNTVLKLKGETLPAVHMGSDFRASPPGIT</sequence>
<evidence type="ECO:0000313" key="5">
    <source>
        <dbReference type="Proteomes" id="UP001054945"/>
    </source>
</evidence>
<dbReference type="AlphaFoldDB" id="A0AAV4NJT4"/>
<feature type="compositionally biased region" description="Polar residues" evidence="2">
    <location>
        <begin position="1"/>
        <end position="14"/>
    </location>
</feature>
<feature type="compositionally biased region" description="Basic and acidic residues" evidence="2">
    <location>
        <begin position="16"/>
        <end position="31"/>
    </location>
</feature>
<dbReference type="EMBL" id="BPLR01003396">
    <property type="protein sequence ID" value="GIX84078.1"/>
    <property type="molecule type" value="Genomic_DNA"/>
</dbReference>
<evidence type="ECO:0000259" key="3">
    <source>
        <dbReference type="Pfam" id="PF25541"/>
    </source>
</evidence>
<keyword evidence="5" id="KW-1185">Reference proteome</keyword>
<reference evidence="4 5" key="1">
    <citation type="submission" date="2021-06" db="EMBL/GenBank/DDBJ databases">
        <title>Caerostris extrusa draft genome.</title>
        <authorList>
            <person name="Kono N."/>
            <person name="Arakawa K."/>
        </authorList>
    </citation>
    <scope>NUCLEOTIDE SEQUENCE [LARGE SCALE GENOMIC DNA]</scope>
</reference>
<feature type="compositionally biased region" description="Polar residues" evidence="2">
    <location>
        <begin position="330"/>
        <end position="341"/>
    </location>
</feature>
<feature type="non-terminal residue" evidence="4">
    <location>
        <position position="973"/>
    </location>
</feature>
<proteinExistence type="predicted"/>
<evidence type="ECO:0000313" key="4">
    <source>
        <dbReference type="EMBL" id="GIX84078.1"/>
    </source>
</evidence>
<dbReference type="Pfam" id="PF25541">
    <property type="entry name" value="TBCA_PH"/>
    <property type="match status" value="1"/>
</dbReference>
<comment type="caution">
    <text evidence="4">The sequence shown here is derived from an EMBL/GenBank/DDBJ whole genome shotgun (WGS) entry which is preliminary data.</text>
</comment>
<feature type="domain" description="Pleckstrin homology" evidence="3">
    <location>
        <begin position="843"/>
        <end position="953"/>
    </location>
</feature>